<dbReference type="PANTHER" id="PTHR21581:SF33">
    <property type="entry name" value="D-ALANYL-D-ALANINE CARBOXYPEPTIDASE DACB"/>
    <property type="match status" value="1"/>
</dbReference>
<feature type="domain" description="Peptidase S11 D-Ala-D-Ala carboxypeptidase A C-terminal" evidence="17">
    <location>
        <begin position="316"/>
        <end position="385"/>
    </location>
</feature>
<keyword evidence="11" id="KW-0961">Cell wall biogenesis/degradation</keyword>
<dbReference type="GO" id="GO:0009252">
    <property type="term" value="P:peptidoglycan biosynthetic process"/>
    <property type="evidence" value="ECO:0007669"/>
    <property type="project" value="UniProtKB-KW"/>
</dbReference>
<dbReference type="GO" id="GO:0008360">
    <property type="term" value="P:regulation of cell shape"/>
    <property type="evidence" value="ECO:0007669"/>
    <property type="project" value="UniProtKB-KW"/>
</dbReference>
<evidence type="ECO:0000256" key="4">
    <source>
        <dbReference type="ARBA" id="ARBA00012448"/>
    </source>
</evidence>
<evidence type="ECO:0000256" key="6">
    <source>
        <dbReference type="ARBA" id="ARBA00022670"/>
    </source>
</evidence>
<comment type="pathway">
    <text evidence="2">Cell wall biogenesis; peptidoglycan biosynthesis.</text>
</comment>
<evidence type="ECO:0000256" key="13">
    <source>
        <dbReference type="PIRSR" id="PIRSR618044-1"/>
    </source>
</evidence>
<evidence type="ECO:0000256" key="1">
    <source>
        <dbReference type="ARBA" id="ARBA00003217"/>
    </source>
</evidence>
<evidence type="ECO:0000256" key="15">
    <source>
        <dbReference type="RuleBase" id="RU004016"/>
    </source>
</evidence>
<feature type="active site" evidence="13">
    <location>
        <position position="121"/>
    </location>
</feature>
<dbReference type="Gene3D" id="3.40.710.10">
    <property type="entry name" value="DD-peptidase/beta-lactamase superfamily"/>
    <property type="match status" value="1"/>
</dbReference>
<dbReference type="InterPro" id="IPR012907">
    <property type="entry name" value="Peptidase_S11_C"/>
</dbReference>
<dbReference type="SUPFAM" id="SSF69189">
    <property type="entry name" value="Penicillin-binding protein associated domain"/>
    <property type="match status" value="1"/>
</dbReference>
<accession>A0A938X9L3</accession>
<dbReference type="RefSeq" id="WP_204905487.1">
    <property type="nucleotide sequence ID" value="NZ_JACJKS010000002.1"/>
</dbReference>
<comment type="caution">
    <text evidence="18">The sequence shown here is derived from an EMBL/GenBank/DDBJ whole genome shotgun (WGS) entry which is preliminary data.</text>
</comment>
<comment type="similarity">
    <text evidence="3 15">Belongs to the peptidase S11 family.</text>
</comment>
<keyword evidence="6" id="KW-0645">Protease</keyword>
<dbReference type="InterPro" id="IPR037167">
    <property type="entry name" value="Peptidase_S11_C_sf"/>
</dbReference>
<evidence type="ECO:0000256" key="2">
    <source>
        <dbReference type="ARBA" id="ARBA00004752"/>
    </source>
</evidence>
<name>A0A938X9L3_9CLOT</name>
<evidence type="ECO:0000259" key="16">
    <source>
        <dbReference type="Pfam" id="PF00768"/>
    </source>
</evidence>
<keyword evidence="9" id="KW-0133">Cell shape</keyword>
<feature type="active site" description="Proton acceptor" evidence="13">
    <location>
        <position position="69"/>
    </location>
</feature>
<evidence type="ECO:0000256" key="10">
    <source>
        <dbReference type="ARBA" id="ARBA00022984"/>
    </source>
</evidence>
<evidence type="ECO:0000256" key="14">
    <source>
        <dbReference type="PIRSR" id="PIRSR618044-2"/>
    </source>
</evidence>
<dbReference type="PANTHER" id="PTHR21581">
    <property type="entry name" value="D-ALANYL-D-ALANINE CARBOXYPEPTIDASE"/>
    <property type="match status" value="1"/>
</dbReference>
<evidence type="ECO:0000259" key="17">
    <source>
        <dbReference type="Pfam" id="PF07943"/>
    </source>
</evidence>
<evidence type="ECO:0000256" key="3">
    <source>
        <dbReference type="ARBA" id="ARBA00007164"/>
    </source>
</evidence>
<reference evidence="18" key="2">
    <citation type="journal article" date="2021" name="Sci. Rep.">
        <title>The distribution of antibiotic resistance genes in chicken gut microbiota commensals.</title>
        <authorList>
            <person name="Juricova H."/>
            <person name="Matiasovicova J."/>
            <person name="Kubasova T."/>
            <person name="Cejkova D."/>
            <person name="Rychlik I."/>
        </authorList>
    </citation>
    <scope>NUCLEOTIDE SEQUENCE</scope>
    <source>
        <strain evidence="18">An582</strain>
    </source>
</reference>
<evidence type="ECO:0000313" key="18">
    <source>
        <dbReference type="EMBL" id="MBM6947436.1"/>
    </source>
</evidence>
<dbReference type="Gene3D" id="2.60.410.10">
    <property type="entry name" value="D-Ala-D-Ala carboxypeptidase, C-terminal domain"/>
    <property type="match status" value="1"/>
</dbReference>
<evidence type="ECO:0000256" key="5">
    <source>
        <dbReference type="ARBA" id="ARBA00022645"/>
    </source>
</evidence>
<dbReference type="PRINTS" id="PR00725">
    <property type="entry name" value="DADACBPTASE1"/>
</dbReference>
<dbReference type="EC" id="3.4.16.4" evidence="4"/>
<feature type="binding site" evidence="14">
    <location>
        <position position="236"/>
    </location>
    <ligand>
        <name>substrate</name>
    </ligand>
</feature>
<sequence>MRSVKLYMAAFLVLLSFAVPGFSLRAAGDGEKDGPQLYARSAVLMDADSGRVLFGKEEDVARPMASTTKIMTCILALEEGEMEQACTVSAGAAAQPQVRLGVRERERYRLADLLYSLMLESHNDSAVVIAEAVGGSVEEFAAMMNRKAEEIGCRDTCFLTPNGLDASDNGAVHSTTARDLALILRYCITESPCREDFLAITRTKDRSIADLDGTRSFSLVNHNAFLTMMEGALTGKTGFTADAGYCYVGALEDGGRTFIVALLACGWPDNRNYKWEDTKELMRYGMEHYHRKEVTLQIPLPDLPVKGGAPASGRLGEEASVRLEAVKSRVTLLLGEGEELVPEAELAKNAAAPVRQGEKMGQVVWTLDGQVMARQEVTAARDVEERTPGWCLCRIAERFFVCSAGSG</sequence>
<gene>
    <name evidence="18" type="ORF">H6A20_01990</name>
</gene>
<organism evidence="18 19">
    <name type="scientific">Mordavella massiliensis</name>
    <dbReference type="NCBI Taxonomy" id="1871024"/>
    <lineage>
        <taxon>Bacteria</taxon>
        <taxon>Bacillati</taxon>
        <taxon>Bacillota</taxon>
        <taxon>Clostridia</taxon>
        <taxon>Eubacteriales</taxon>
        <taxon>Clostridiaceae</taxon>
        <taxon>Mordavella</taxon>
    </lineage>
</organism>
<dbReference type="SUPFAM" id="SSF56601">
    <property type="entry name" value="beta-lactamase/transpeptidase-like"/>
    <property type="match status" value="1"/>
</dbReference>
<keyword evidence="10" id="KW-0573">Peptidoglycan synthesis</keyword>
<dbReference type="GO" id="GO:0071555">
    <property type="term" value="P:cell wall organization"/>
    <property type="evidence" value="ECO:0007669"/>
    <property type="project" value="UniProtKB-KW"/>
</dbReference>
<dbReference type="GO" id="GO:0006508">
    <property type="term" value="P:proteolysis"/>
    <property type="evidence" value="ECO:0007669"/>
    <property type="project" value="UniProtKB-KW"/>
</dbReference>
<feature type="active site" description="Acyl-ester intermediate" evidence="13">
    <location>
        <position position="66"/>
    </location>
</feature>
<dbReference type="InterPro" id="IPR001967">
    <property type="entry name" value="Peptidase_S11_N"/>
</dbReference>
<proteinExistence type="inferred from homology"/>
<evidence type="ECO:0000256" key="9">
    <source>
        <dbReference type="ARBA" id="ARBA00022960"/>
    </source>
</evidence>
<dbReference type="EMBL" id="JACJKS010000002">
    <property type="protein sequence ID" value="MBM6947436.1"/>
    <property type="molecule type" value="Genomic_DNA"/>
</dbReference>
<dbReference type="Pfam" id="PF00768">
    <property type="entry name" value="Peptidase_S11"/>
    <property type="match status" value="1"/>
</dbReference>
<keyword evidence="8" id="KW-0378">Hydrolase</keyword>
<evidence type="ECO:0000256" key="8">
    <source>
        <dbReference type="ARBA" id="ARBA00022801"/>
    </source>
</evidence>
<evidence type="ECO:0000256" key="11">
    <source>
        <dbReference type="ARBA" id="ARBA00023316"/>
    </source>
</evidence>
<feature type="domain" description="Peptidase S11 D-alanyl-D-alanine carboxypeptidase A N-terminal" evidence="16">
    <location>
        <begin position="34"/>
        <end position="261"/>
    </location>
</feature>
<comment type="function">
    <text evidence="1">Removes C-terminal D-alanyl residues from sugar-peptide cell wall precursors.</text>
</comment>
<dbReference type="Pfam" id="PF07943">
    <property type="entry name" value="PBP5_C"/>
    <property type="match status" value="1"/>
</dbReference>
<comment type="catalytic activity">
    <reaction evidence="12">
        <text>Preferential cleavage: (Ac)2-L-Lys-D-Ala-|-D-Ala. Also transpeptidation of peptidyl-alanyl moieties that are N-acyl substituents of D-alanine.</text>
        <dbReference type="EC" id="3.4.16.4"/>
    </reaction>
</comment>
<protein>
    <recommendedName>
        <fullName evidence="4">serine-type D-Ala-D-Ala carboxypeptidase</fullName>
        <ecNumber evidence="4">3.4.16.4</ecNumber>
    </recommendedName>
</protein>
<dbReference type="InterPro" id="IPR018044">
    <property type="entry name" value="Peptidase_S11"/>
</dbReference>
<reference evidence="18" key="1">
    <citation type="submission" date="2020-08" db="EMBL/GenBank/DDBJ databases">
        <authorList>
            <person name="Cejkova D."/>
            <person name="Kubasova T."/>
            <person name="Jahodarova E."/>
            <person name="Rychlik I."/>
        </authorList>
    </citation>
    <scope>NUCLEOTIDE SEQUENCE</scope>
    <source>
        <strain evidence="18">An582</strain>
    </source>
</reference>
<dbReference type="InterPro" id="IPR015956">
    <property type="entry name" value="Peniciliin-bd_prot_C_sf"/>
</dbReference>
<keyword evidence="7" id="KW-0732">Signal</keyword>
<evidence type="ECO:0000256" key="7">
    <source>
        <dbReference type="ARBA" id="ARBA00022729"/>
    </source>
</evidence>
<dbReference type="InterPro" id="IPR012338">
    <property type="entry name" value="Beta-lactam/transpept-like"/>
</dbReference>
<evidence type="ECO:0000313" key="19">
    <source>
        <dbReference type="Proteomes" id="UP000705508"/>
    </source>
</evidence>
<keyword evidence="5 18" id="KW-0121">Carboxypeptidase</keyword>
<evidence type="ECO:0000256" key="12">
    <source>
        <dbReference type="ARBA" id="ARBA00034000"/>
    </source>
</evidence>
<dbReference type="Proteomes" id="UP000705508">
    <property type="component" value="Unassembled WGS sequence"/>
</dbReference>
<dbReference type="GO" id="GO:0009002">
    <property type="term" value="F:serine-type D-Ala-D-Ala carboxypeptidase activity"/>
    <property type="evidence" value="ECO:0007669"/>
    <property type="project" value="UniProtKB-EC"/>
</dbReference>
<dbReference type="AlphaFoldDB" id="A0A938X9L3"/>